<reference evidence="5 6" key="1">
    <citation type="submission" date="2019-07" db="EMBL/GenBank/DDBJ databases">
        <title>Full genome sequence of Devosia sp. Gsoil 520.</title>
        <authorList>
            <person name="Im W.-T."/>
        </authorList>
    </citation>
    <scope>NUCLEOTIDE SEQUENCE [LARGE SCALE GENOMIC DNA]</scope>
    <source>
        <strain evidence="5 6">Gsoil 520</strain>
    </source>
</reference>
<dbReference type="KEGG" id="dea:FPZ08_19880"/>
<dbReference type="SUPFAM" id="SSF46785">
    <property type="entry name" value="Winged helix' DNA-binding domain"/>
    <property type="match status" value="1"/>
</dbReference>
<dbReference type="PANTHER" id="PTHR38465:SF1">
    <property type="entry name" value="HTH-TYPE TRANSCRIPTIONAL REGULATOR MJ1563-RELATED"/>
    <property type="match status" value="1"/>
</dbReference>
<evidence type="ECO:0000313" key="5">
    <source>
        <dbReference type="EMBL" id="QDZ12802.1"/>
    </source>
</evidence>
<name>A0A5B8LZK1_9HYPH</name>
<dbReference type="GO" id="GO:0003700">
    <property type="term" value="F:DNA-binding transcription factor activity"/>
    <property type="evidence" value="ECO:0007669"/>
    <property type="project" value="InterPro"/>
</dbReference>
<proteinExistence type="predicted"/>
<evidence type="ECO:0000256" key="3">
    <source>
        <dbReference type="ARBA" id="ARBA00023163"/>
    </source>
</evidence>
<evidence type="ECO:0000256" key="1">
    <source>
        <dbReference type="ARBA" id="ARBA00023015"/>
    </source>
</evidence>
<dbReference type="AlphaFoldDB" id="A0A5B8LZK1"/>
<feature type="domain" description="HTH marR-type" evidence="4">
    <location>
        <begin position="34"/>
        <end position="81"/>
    </location>
</feature>
<organism evidence="5 6">
    <name type="scientific">Devosia ginsengisoli</name>
    <dbReference type="NCBI Taxonomy" id="400770"/>
    <lineage>
        <taxon>Bacteria</taxon>
        <taxon>Pseudomonadati</taxon>
        <taxon>Pseudomonadota</taxon>
        <taxon>Alphaproteobacteria</taxon>
        <taxon>Hyphomicrobiales</taxon>
        <taxon>Devosiaceae</taxon>
        <taxon>Devosia</taxon>
    </lineage>
</organism>
<dbReference type="PANTHER" id="PTHR38465">
    <property type="entry name" value="HTH-TYPE TRANSCRIPTIONAL REGULATOR MJ1563-RELATED"/>
    <property type="match status" value="1"/>
</dbReference>
<dbReference type="Pfam" id="PF12802">
    <property type="entry name" value="MarR_2"/>
    <property type="match status" value="1"/>
</dbReference>
<dbReference type="Gene3D" id="1.10.10.10">
    <property type="entry name" value="Winged helix-like DNA-binding domain superfamily/Winged helix DNA-binding domain"/>
    <property type="match status" value="1"/>
</dbReference>
<dbReference type="InterPro" id="IPR000835">
    <property type="entry name" value="HTH_MarR-typ"/>
</dbReference>
<keyword evidence="6" id="KW-1185">Reference proteome</keyword>
<accession>A0A5B8LZK1</accession>
<evidence type="ECO:0000313" key="6">
    <source>
        <dbReference type="Proteomes" id="UP000315364"/>
    </source>
</evidence>
<dbReference type="Proteomes" id="UP000315364">
    <property type="component" value="Chromosome"/>
</dbReference>
<keyword evidence="1" id="KW-0805">Transcription regulation</keyword>
<dbReference type="EMBL" id="CP042304">
    <property type="protein sequence ID" value="QDZ12802.1"/>
    <property type="molecule type" value="Genomic_DNA"/>
</dbReference>
<evidence type="ECO:0000256" key="2">
    <source>
        <dbReference type="ARBA" id="ARBA00023125"/>
    </source>
</evidence>
<dbReference type="InterPro" id="IPR052362">
    <property type="entry name" value="HTH-GbsR_regulator"/>
</dbReference>
<dbReference type="InterPro" id="IPR036390">
    <property type="entry name" value="WH_DNA-bd_sf"/>
</dbReference>
<dbReference type="GO" id="GO:0003677">
    <property type="term" value="F:DNA binding"/>
    <property type="evidence" value="ECO:0007669"/>
    <property type="project" value="UniProtKB-KW"/>
</dbReference>
<gene>
    <name evidence="5" type="ORF">FPZ08_19880</name>
</gene>
<dbReference type="InterPro" id="IPR036388">
    <property type="entry name" value="WH-like_DNA-bd_sf"/>
</dbReference>
<dbReference type="OrthoDB" id="2733322at2"/>
<sequence length="159" mass="17731">MKPGVSSVDRFVEEMGLMFQQAGDPRIAGRIFGLLVIEGRELSLQQLSEKLGVSRASVSTNARRMAKRGVIRLTAHPGDRQDFYELNNFPSVDVIGEMAERVIHQARTVQAFVAPLRTENTAASERVEDLSKVLDQAARMLTDWAAALHNEQTIRKDPE</sequence>
<evidence type="ECO:0000259" key="4">
    <source>
        <dbReference type="Pfam" id="PF12802"/>
    </source>
</evidence>
<keyword evidence="3" id="KW-0804">Transcription</keyword>
<protein>
    <submittedName>
        <fullName evidence="5">MarR family transcriptional regulator</fullName>
    </submittedName>
</protein>
<keyword evidence="2" id="KW-0238">DNA-binding</keyword>